<evidence type="ECO:0000256" key="6">
    <source>
        <dbReference type="NCBIfam" id="TIGR00152"/>
    </source>
</evidence>
<proteinExistence type="inferred from homology"/>
<comment type="caution">
    <text evidence="7">The sequence shown here is derived from an EMBL/GenBank/DDBJ whole genome shotgun (WGS) entry which is preliminary data.</text>
</comment>
<dbReference type="UniPathway" id="UPA00241">
    <property type="reaction ID" value="UER00356"/>
</dbReference>
<dbReference type="Proteomes" id="UP000266005">
    <property type="component" value="Unassembled WGS sequence"/>
</dbReference>
<keyword evidence="2 5" id="KW-0547">Nucleotide-binding</keyword>
<dbReference type="HAMAP" id="MF_00376">
    <property type="entry name" value="Dephospho_CoA_kinase"/>
    <property type="match status" value="1"/>
</dbReference>
<feature type="binding site" evidence="5">
    <location>
        <begin position="11"/>
        <end position="16"/>
    </location>
    <ligand>
        <name>ATP</name>
        <dbReference type="ChEBI" id="CHEBI:30616"/>
    </ligand>
</feature>
<dbReference type="PANTHER" id="PTHR10695:SF46">
    <property type="entry name" value="BIFUNCTIONAL COENZYME A SYNTHASE-RELATED"/>
    <property type="match status" value="1"/>
</dbReference>
<comment type="subcellular location">
    <subcellularLocation>
        <location evidence="5">Cytoplasm</location>
    </subcellularLocation>
</comment>
<keyword evidence="4 5" id="KW-0173">Coenzyme A biosynthesis</keyword>
<dbReference type="Pfam" id="PF01121">
    <property type="entry name" value="CoaE"/>
    <property type="match status" value="1"/>
</dbReference>
<dbReference type="PANTHER" id="PTHR10695">
    <property type="entry name" value="DEPHOSPHO-COA KINASE-RELATED"/>
    <property type="match status" value="1"/>
</dbReference>
<dbReference type="PROSITE" id="PS51219">
    <property type="entry name" value="DPCK"/>
    <property type="match status" value="1"/>
</dbReference>
<keyword evidence="5" id="KW-0963">Cytoplasm</keyword>
<protein>
    <recommendedName>
        <fullName evidence="5 6">Dephospho-CoA kinase</fullName>
        <ecNumber evidence="5 6">2.7.1.24</ecNumber>
    </recommendedName>
    <alternativeName>
        <fullName evidence="5">Dephosphocoenzyme A kinase</fullName>
    </alternativeName>
</protein>
<keyword evidence="8" id="KW-1185">Reference proteome</keyword>
<dbReference type="GO" id="GO:0004140">
    <property type="term" value="F:dephospho-CoA kinase activity"/>
    <property type="evidence" value="ECO:0007669"/>
    <property type="project" value="UniProtKB-UniRule"/>
</dbReference>
<dbReference type="GO" id="GO:0015937">
    <property type="term" value="P:coenzyme A biosynthetic process"/>
    <property type="evidence" value="ECO:0007669"/>
    <property type="project" value="UniProtKB-UniRule"/>
</dbReference>
<comment type="pathway">
    <text evidence="5">Cofactor biosynthesis; coenzyme A biosynthesis; CoA from (R)-pantothenate: step 5/5.</text>
</comment>
<comment type="similarity">
    <text evidence="1 5">Belongs to the CoaE family.</text>
</comment>
<reference evidence="8" key="1">
    <citation type="submission" date="2018-08" db="EMBL/GenBank/DDBJ databases">
        <title>Mucilaginibacter sp. MYSH2.</title>
        <authorList>
            <person name="Seo T."/>
        </authorList>
    </citation>
    <scope>NUCLEOTIDE SEQUENCE [LARGE SCALE GENOMIC DNA]</scope>
    <source>
        <strain evidence="8">KIRAN</strain>
    </source>
</reference>
<dbReference type="AlphaFoldDB" id="A0A399S0U9"/>
<dbReference type="NCBIfam" id="TIGR00152">
    <property type="entry name" value="dephospho-CoA kinase"/>
    <property type="match status" value="1"/>
</dbReference>
<organism evidence="7 8">
    <name type="scientific">Pontibacter oryzae</name>
    <dbReference type="NCBI Taxonomy" id="2304593"/>
    <lineage>
        <taxon>Bacteria</taxon>
        <taxon>Pseudomonadati</taxon>
        <taxon>Bacteroidota</taxon>
        <taxon>Cytophagia</taxon>
        <taxon>Cytophagales</taxon>
        <taxon>Hymenobacteraceae</taxon>
        <taxon>Pontibacter</taxon>
    </lineage>
</organism>
<gene>
    <name evidence="5" type="primary">coaE</name>
    <name evidence="7" type="ORF">D1627_11560</name>
</gene>
<dbReference type="InterPro" id="IPR001977">
    <property type="entry name" value="Depp_CoAkinase"/>
</dbReference>
<dbReference type="SUPFAM" id="SSF52540">
    <property type="entry name" value="P-loop containing nucleoside triphosphate hydrolases"/>
    <property type="match status" value="1"/>
</dbReference>
<dbReference type="EMBL" id="QWGE01000003">
    <property type="protein sequence ID" value="RIJ37730.1"/>
    <property type="molecule type" value="Genomic_DNA"/>
</dbReference>
<evidence type="ECO:0000256" key="3">
    <source>
        <dbReference type="ARBA" id="ARBA00022840"/>
    </source>
</evidence>
<keyword evidence="5 7" id="KW-0418">Kinase</keyword>
<evidence type="ECO:0000256" key="5">
    <source>
        <dbReference type="HAMAP-Rule" id="MF_00376"/>
    </source>
</evidence>
<dbReference type="EC" id="2.7.1.24" evidence="5 6"/>
<comment type="catalytic activity">
    <reaction evidence="5">
        <text>3'-dephospho-CoA + ATP = ADP + CoA + H(+)</text>
        <dbReference type="Rhea" id="RHEA:18245"/>
        <dbReference type="ChEBI" id="CHEBI:15378"/>
        <dbReference type="ChEBI" id="CHEBI:30616"/>
        <dbReference type="ChEBI" id="CHEBI:57287"/>
        <dbReference type="ChEBI" id="CHEBI:57328"/>
        <dbReference type="ChEBI" id="CHEBI:456216"/>
        <dbReference type="EC" id="2.7.1.24"/>
    </reaction>
</comment>
<accession>A0A399S0U9</accession>
<evidence type="ECO:0000313" key="8">
    <source>
        <dbReference type="Proteomes" id="UP000266005"/>
    </source>
</evidence>
<dbReference type="GO" id="GO:0005524">
    <property type="term" value="F:ATP binding"/>
    <property type="evidence" value="ECO:0007669"/>
    <property type="project" value="UniProtKB-UniRule"/>
</dbReference>
<evidence type="ECO:0000256" key="2">
    <source>
        <dbReference type="ARBA" id="ARBA00022741"/>
    </source>
</evidence>
<evidence type="ECO:0000256" key="4">
    <source>
        <dbReference type="ARBA" id="ARBA00022993"/>
    </source>
</evidence>
<comment type="function">
    <text evidence="5">Catalyzes the phosphorylation of the 3'-hydroxyl group of dephosphocoenzyme A to form coenzyme A.</text>
</comment>
<dbReference type="GO" id="GO:0005737">
    <property type="term" value="C:cytoplasm"/>
    <property type="evidence" value="ECO:0007669"/>
    <property type="project" value="UniProtKB-SubCell"/>
</dbReference>
<dbReference type="OrthoDB" id="9812943at2"/>
<evidence type="ECO:0000313" key="7">
    <source>
        <dbReference type="EMBL" id="RIJ37730.1"/>
    </source>
</evidence>
<sequence length="200" mass="23119">MLKVGITGGIGVGKTIVTRMFAILSVPVYDADTRAKWVMHHNQALRQELEQAYGPDTFTSEGELNRPYLASVVFNDPQRLEQLNALVHPHVRDDFEAWVMAQKNAPYVLKEAALMYESEAWKQMDEIIAVYAPMEVRLKRLLQRDTHRTEADIRSIIAKQLSEEEKMRRAEHIIYNDDARLLIPQVLKLHKQFLGRKPKV</sequence>
<dbReference type="InterPro" id="IPR027417">
    <property type="entry name" value="P-loop_NTPase"/>
</dbReference>
<keyword evidence="5 7" id="KW-0808">Transferase</keyword>
<dbReference type="RefSeq" id="WP_119432387.1">
    <property type="nucleotide sequence ID" value="NZ_QWGE01000003.1"/>
</dbReference>
<dbReference type="Gene3D" id="3.40.50.300">
    <property type="entry name" value="P-loop containing nucleotide triphosphate hydrolases"/>
    <property type="match status" value="1"/>
</dbReference>
<name>A0A399S0U9_9BACT</name>
<keyword evidence="3 5" id="KW-0067">ATP-binding</keyword>
<evidence type="ECO:0000256" key="1">
    <source>
        <dbReference type="ARBA" id="ARBA00009018"/>
    </source>
</evidence>
<dbReference type="CDD" id="cd02022">
    <property type="entry name" value="DPCK"/>
    <property type="match status" value="1"/>
</dbReference>